<comment type="miscellaneous">
    <text evidence="4">This protein is produced by a bicistronic gene which also produces the small subunit (MOCS2A) from an overlapping reading frame.</text>
</comment>
<evidence type="ECO:0000313" key="7">
    <source>
        <dbReference type="Proteomes" id="UP000052978"/>
    </source>
</evidence>
<dbReference type="HAMAP" id="MF_03052">
    <property type="entry name" value="MOC2B"/>
    <property type="match status" value="1"/>
</dbReference>
<feature type="region of interest" description="Disordered" evidence="5">
    <location>
        <begin position="269"/>
        <end position="289"/>
    </location>
</feature>
<evidence type="ECO:0000256" key="3">
    <source>
        <dbReference type="ARBA" id="ARBA00023150"/>
    </source>
</evidence>
<dbReference type="GO" id="GO:1990140">
    <property type="term" value="C:molybdopterin synthase complex"/>
    <property type="evidence" value="ECO:0007669"/>
    <property type="project" value="UniProtKB-UniRule"/>
</dbReference>
<evidence type="ECO:0000256" key="5">
    <source>
        <dbReference type="SAM" id="MobiDB-lite"/>
    </source>
</evidence>
<dbReference type="EMBL" id="KE162818">
    <property type="protein sequence ID" value="EPQ09715.1"/>
    <property type="molecule type" value="Genomic_DNA"/>
</dbReference>
<comment type="pathway">
    <text evidence="4">Cofactor biosynthesis; molybdopterin biosynthesis.</text>
</comment>
<protein>
    <recommendedName>
        <fullName evidence="4">Molybdopterin synthase catalytic subunit</fullName>
        <ecNumber evidence="4">2.8.1.12</ecNumber>
    </recommendedName>
    <alternativeName>
        <fullName evidence="4">Molybdenum cofactor synthesis protein 2 large subunit</fullName>
    </alternativeName>
    <alternativeName>
        <fullName evidence="4">Molybdenum cofactor synthesis protein 2B</fullName>
        <shortName evidence="4">MOCS2B</shortName>
    </alternativeName>
</protein>
<reference evidence="6 7" key="1">
    <citation type="journal article" date="2013" name="Nat. Commun.">
        <title>Genome analysis reveals insights into physiology and longevity of the Brandt's bat Myotis brandtii.</title>
        <authorList>
            <person name="Seim I."/>
            <person name="Fang X."/>
            <person name="Xiong Z."/>
            <person name="Lobanov A.V."/>
            <person name="Huang Z."/>
            <person name="Ma S."/>
            <person name="Feng Y."/>
            <person name="Turanov A.A."/>
            <person name="Zhu Y."/>
            <person name="Lenz T.L."/>
            <person name="Gerashchenko M.V."/>
            <person name="Fan D."/>
            <person name="Hee Yim S."/>
            <person name="Yao X."/>
            <person name="Jordan D."/>
            <person name="Xiong Y."/>
            <person name="Ma Y."/>
            <person name="Lyapunov A.N."/>
            <person name="Chen G."/>
            <person name="Kulakova O.I."/>
            <person name="Sun Y."/>
            <person name="Lee S.G."/>
            <person name="Bronson R.T."/>
            <person name="Moskalev A.A."/>
            <person name="Sunyaev S.R."/>
            <person name="Zhang G."/>
            <person name="Krogh A."/>
            <person name="Wang J."/>
            <person name="Gladyshev V.N."/>
        </authorList>
    </citation>
    <scope>NUCLEOTIDE SEQUENCE [LARGE SCALE GENOMIC DNA]</scope>
</reference>
<comment type="subcellular location">
    <subcellularLocation>
        <location evidence="4">Cytoplasm</location>
        <location evidence="4">Cytosol</location>
    </subcellularLocation>
</comment>
<dbReference type="InterPro" id="IPR028888">
    <property type="entry name" value="MOCS2B_euk"/>
</dbReference>
<keyword evidence="2 4" id="KW-0808">Transferase</keyword>
<comment type="catalytic activity">
    <reaction evidence="4">
        <text>2 [molybdopterin-synthase sulfur-carrier protein]-C-terminal-Gly-aminoethanethioate + cyclic pyranopterin phosphate + H2O = molybdopterin + 2 [molybdopterin-synthase sulfur-carrier protein]-C-terminal Gly-Gly + 2 H(+)</text>
        <dbReference type="Rhea" id="RHEA:26333"/>
        <dbReference type="Rhea" id="RHEA-COMP:12202"/>
        <dbReference type="Rhea" id="RHEA-COMP:19907"/>
        <dbReference type="ChEBI" id="CHEBI:15377"/>
        <dbReference type="ChEBI" id="CHEBI:15378"/>
        <dbReference type="ChEBI" id="CHEBI:58698"/>
        <dbReference type="ChEBI" id="CHEBI:59648"/>
        <dbReference type="ChEBI" id="CHEBI:90778"/>
        <dbReference type="ChEBI" id="CHEBI:232372"/>
        <dbReference type="EC" id="2.8.1.12"/>
    </reaction>
</comment>
<dbReference type="EC" id="2.8.1.12" evidence="4"/>
<sequence length="289" mass="31055">MTPGPANFHPQGPSCHGRVSTVPDFSSQFCHVLGSSLALALLPVSGASREELPSRQQEPNRGSWASGSSGPWAVWSLWDPGNPQQCPCPVLMGISPLHLQTDTPRADVGEDDEKPKDIIRFTAETLSVEEVSRLVTSPLCGAVSLFVGTTRNHFEGKKVISLEYEAYIPMAENEVRRICGDVRRKWPVRHIAVFHRLGLVPVSEASVVIAVSSAHRAASLGAVSYAIDALKAKVPVWKKGIEPETRAYVLTGYRTVTAWFTGHCSPTEPSAEPRASLLSSAPAVAGQSG</sequence>
<comment type="similarity">
    <text evidence="4">Belongs to the MoaE family. MOCS2B subfamily.</text>
</comment>
<dbReference type="PANTHER" id="PTHR23404">
    <property type="entry name" value="MOLYBDOPTERIN SYNTHASE RELATED"/>
    <property type="match status" value="1"/>
</dbReference>
<accession>S7N120</accession>
<dbReference type="FunFam" id="3.90.1170.40:FF:000002">
    <property type="entry name" value="Molybdopterin synthase catalytic subunit"/>
    <property type="match status" value="1"/>
</dbReference>
<evidence type="ECO:0000256" key="1">
    <source>
        <dbReference type="ARBA" id="ARBA00022490"/>
    </source>
</evidence>
<comment type="subunit">
    <text evidence="4">Heterotetramer; composed of 2 small (MOCS2A) and 2 large (MOCS2B) subunits.</text>
</comment>
<dbReference type="CDD" id="cd00756">
    <property type="entry name" value="MoaE"/>
    <property type="match status" value="1"/>
</dbReference>
<comment type="function">
    <text evidence="4">Catalytic subunit of the molybdopterin synthase complex, a complex that catalyzes the conversion of precursor Z into molybdopterin. Acts by mediating the incorporation of 2 sulfur atoms from thiocarboxylated MOCS2A into precursor Z to generate a dithiolene group.</text>
</comment>
<name>S7N120_MYOBR</name>
<proteinExistence type="inferred from homology"/>
<dbReference type="GO" id="GO:0006777">
    <property type="term" value="P:Mo-molybdopterin cofactor biosynthetic process"/>
    <property type="evidence" value="ECO:0007669"/>
    <property type="project" value="UniProtKB-UniRule"/>
</dbReference>
<comment type="caution">
    <text evidence="4">Lacks conserved residue(s) required for the propagation of feature annotation.</text>
</comment>
<dbReference type="UniPathway" id="UPA00344"/>
<dbReference type="Gene3D" id="3.90.1170.40">
    <property type="entry name" value="Molybdopterin biosynthesis MoaE subunit"/>
    <property type="match status" value="1"/>
</dbReference>
<dbReference type="SUPFAM" id="SSF54690">
    <property type="entry name" value="Molybdopterin synthase subunit MoaE"/>
    <property type="match status" value="1"/>
</dbReference>
<dbReference type="AlphaFoldDB" id="S7N120"/>
<evidence type="ECO:0000256" key="4">
    <source>
        <dbReference type="HAMAP-Rule" id="MF_03052"/>
    </source>
</evidence>
<keyword evidence="3 4" id="KW-0501">Molybdenum cofactor biosynthesis</keyword>
<keyword evidence="1 4" id="KW-0963">Cytoplasm</keyword>
<feature type="binding site" evidence="4">
    <location>
        <begin position="215"/>
        <end position="216"/>
    </location>
    <ligand>
        <name>substrate</name>
    </ligand>
</feature>
<evidence type="ECO:0000313" key="6">
    <source>
        <dbReference type="EMBL" id="EPQ09715.1"/>
    </source>
</evidence>
<dbReference type="Pfam" id="PF02391">
    <property type="entry name" value="MoaE"/>
    <property type="match status" value="1"/>
</dbReference>
<gene>
    <name evidence="4" type="primary">MOCS2</name>
    <name evidence="6" type="ORF">D623_10004356</name>
</gene>
<keyword evidence="7" id="KW-1185">Reference proteome</keyword>
<dbReference type="GO" id="GO:0030366">
    <property type="term" value="F:molybdopterin synthase activity"/>
    <property type="evidence" value="ECO:0007669"/>
    <property type="project" value="UniProtKB-UniRule"/>
</dbReference>
<dbReference type="InterPro" id="IPR003448">
    <property type="entry name" value="Mopterin_biosynth_MoaE"/>
</dbReference>
<evidence type="ECO:0000256" key="2">
    <source>
        <dbReference type="ARBA" id="ARBA00022679"/>
    </source>
</evidence>
<dbReference type="InterPro" id="IPR036563">
    <property type="entry name" value="MoaE_sf"/>
</dbReference>
<feature type="binding site" evidence="4">
    <location>
        <position position="231"/>
    </location>
    <ligand>
        <name>substrate</name>
    </ligand>
</feature>
<organism evidence="6 7">
    <name type="scientific">Myotis brandtii</name>
    <name type="common">Brandt's bat</name>
    <dbReference type="NCBI Taxonomy" id="109478"/>
    <lineage>
        <taxon>Eukaryota</taxon>
        <taxon>Metazoa</taxon>
        <taxon>Chordata</taxon>
        <taxon>Craniata</taxon>
        <taxon>Vertebrata</taxon>
        <taxon>Euteleostomi</taxon>
        <taxon>Mammalia</taxon>
        <taxon>Eutheria</taxon>
        <taxon>Laurasiatheria</taxon>
        <taxon>Chiroptera</taxon>
        <taxon>Yangochiroptera</taxon>
        <taxon>Vespertilionidae</taxon>
        <taxon>Myotis</taxon>
    </lineage>
</organism>
<dbReference type="Proteomes" id="UP000052978">
    <property type="component" value="Unassembled WGS sequence"/>
</dbReference>